<evidence type="ECO:0000313" key="2">
    <source>
        <dbReference type="EMBL" id="CRK75420.1"/>
    </source>
</evidence>
<proteinExistence type="predicted"/>
<dbReference type="Proteomes" id="UP000048949">
    <property type="component" value="Unassembled WGS sequence"/>
</dbReference>
<feature type="domain" description="DUF2007" evidence="1">
    <location>
        <begin position="14"/>
        <end position="77"/>
    </location>
</feature>
<evidence type="ECO:0000313" key="3">
    <source>
        <dbReference type="Proteomes" id="UP000048949"/>
    </source>
</evidence>
<dbReference type="InterPro" id="IPR011322">
    <property type="entry name" value="N-reg_PII-like_a/b"/>
</dbReference>
<protein>
    <recommendedName>
        <fullName evidence="1">DUF2007 domain-containing protein</fullName>
    </recommendedName>
</protein>
<dbReference type="STRING" id="282199.GCA_001049735_01466"/>
<dbReference type="InterPro" id="IPR018551">
    <property type="entry name" value="DUF2007"/>
</dbReference>
<reference evidence="2 3" key="1">
    <citation type="submission" date="2015-04" db="EMBL/GenBank/DDBJ databases">
        <authorList>
            <person name="Syromyatnikov M.Y."/>
            <person name="Popov V.N."/>
        </authorList>
    </citation>
    <scope>NUCLEOTIDE SEQUENCE [LARGE SCALE GENOMIC DNA]</scope>
    <source>
        <strain evidence="2 3">CECT 5292</strain>
    </source>
</reference>
<organism evidence="2 3">
    <name type="scientific">Nereida ignava</name>
    <dbReference type="NCBI Taxonomy" id="282199"/>
    <lineage>
        <taxon>Bacteria</taxon>
        <taxon>Pseudomonadati</taxon>
        <taxon>Pseudomonadota</taxon>
        <taxon>Alphaproteobacteria</taxon>
        <taxon>Rhodobacterales</taxon>
        <taxon>Roseobacteraceae</taxon>
        <taxon>Nereida</taxon>
    </lineage>
</organism>
<evidence type="ECO:0000259" key="1">
    <source>
        <dbReference type="Pfam" id="PF09413"/>
    </source>
</evidence>
<dbReference type="SUPFAM" id="SSF54913">
    <property type="entry name" value="GlnB-like"/>
    <property type="match status" value="1"/>
</dbReference>
<dbReference type="Gene3D" id="3.30.70.790">
    <property type="entry name" value="UreE, C-terminal domain"/>
    <property type="match status" value="1"/>
</dbReference>
<dbReference type="EMBL" id="CVQV01000006">
    <property type="protein sequence ID" value="CRK75420.1"/>
    <property type="molecule type" value="Genomic_DNA"/>
</dbReference>
<dbReference type="Pfam" id="PF09413">
    <property type="entry name" value="DUF2007"/>
    <property type="match status" value="1"/>
</dbReference>
<accession>A0A0U1NL14</accession>
<name>A0A0U1NL14_9RHOB</name>
<sequence length="84" mass="9234">MLDNPWQLALDRGMKELMRSNDPTAIAFAKALLSGEGIDCFEMDVNISILEGSIGILPRRLMVRQADHFMAAAALRDNGLTVSE</sequence>
<gene>
    <name evidence="2" type="ORF">NIG5292_01467</name>
</gene>
<keyword evidence="3" id="KW-1185">Reference proteome</keyword>
<dbReference type="AlphaFoldDB" id="A0A0U1NL14"/>